<dbReference type="GO" id="GO:0042773">
    <property type="term" value="P:ATP synthesis coupled electron transport"/>
    <property type="evidence" value="ECO:0007669"/>
    <property type="project" value="TreeGrafter"/>
</dbReference>
<keyword evidence="12" id="KW-0564">Palmitate</keyword>
<sequence length="289" mass="32957">MNKKYLFSLYALLLAAIASLGLVFLFRDQIALLNPKGLIAEKQSHLMLISTLLMLIVVIPVFLLTLYISIKYRAGNKKASYTPEWDHSYLAESVWWGFPCVIIAILSFIAWKSSHELDPYKPLESDKKPLTIQVVALQWKWLFLYPEQKIASLNFIQFPKDTPINFEITSDAPMNSFWIPELGGQIYAMPGMKTKLHLIADTVGEFRGSSANLSGEGFSSMVFIAKASTEEDFESWLKNIDSSQTLDVSEYNELAKPSVITPKSFYKLNNDNLFNWIVMKPMREDPLHE</sequence>
<dbReference type="CDD" id="cd04212">
    <property type="entry name" value="CuRO_UO_II"/>
    <property type="match status" value="1"/>
</dbReference>
<dbReference type="PIRSF" id="PIRSF000292">
    <property type="entry name" value="Ubi_od_II"/>
    <property type="match status" value="1"/>
</dbReference>
<dbReference type="Gene3D" id="2.60.40.420">
    <property type="entry name" value="Cupredoxins - blue copper proteins"/>
    <property type="match status" value="1"/>
</dbReference>
<feature type="transmembrane region" description="Helical" evidence="16">
    <location>
        <begin position="93"/>
        <end position="111"/>
    </location>
</feature>
<feature type="transmembrane region" description="Helical" evidence="16">
    <location>
        <begin position="46"/>
        <end position="70"/>
    </location>
</feature>
<dbReference type="GO" id="GO:0005886">
    <property type="term" value="C:plasma membrane"/>
    <property type="evidence" value="ECO:0007669"/>
    <property type="project" value="UniProtKB-SubCell"/>
</dbReference>
<dbReference type="PROSITE" id="PS50999">
    <property type="entry name" value="COX2_TM"/>
    <property type="match status" value="1"/>
</dbReference>
<dbReference type="Proteomes" id="UP000031552">
    <property type="component" value="Unassembled WGS sequence"/>
</dbReference>
<dbReference type="SUPFAM" id="SSF81464">
    <property type="entry name" value="Cytochrome c oxidase subunit II-like, transmembrane region"/>
    <property type="match status" value="1"/>
</dbReference>
<dbReference type="eggNOG" id="COG1622">
    <property type="taxonomic scope" value="Bacteria"/>
</dbReference>
<evidence type="ECO:0000313" key="20">
    <source>
        <dbReference type="Proteomes" id="UP000031552"/>
    </source>
</evidence>
<evidence type="ECO:0000256" key="13">
    <source>
        <dbReference type="ARBA" id="ARBA00023288"/>
    </source>
</evidence>
<evidence type="ECO:0000256" key="1">
    <source>
        <dbReference type="ARBA" id="ARBA00004651"/>
    </source>
</evidence>
<dbReference type="EMBL" id="CCEJ010000015">
    <property type="protein sequence ID" value="CDR35241.1"/>
    <property type="molecule type" value="Genomic_DNA"/>
</dbReference>
<keyword evidence="9 16" id="KW-1133">Transmembrane helix</keyword>
<dbReference type="GO" id="GO:0004129">
    <property type="term" value="F:cytochrome-c oxidase activity"/>
    <property type="evidence" value="ECO:0007669"/>
    <property type="project" value="UniProtKB-UniRule"/>
</dbReference>
<dbReference type="PROSITE" id="PS50857">
    <property type="entry name" value="COX2_CUA"/>
    <property type="match status" value="1"/>
</dbReference>
<gene>
    <name evidence="19" type="primary">cyoA</name>
    <name evidence="19" type="ORF">CSEC_2435</name>
</gene>
<keyword evidence="20" id="KW-1185">Reference proteome</keyword>
<dbReference type="InterPro" id="IPR034227">
    <property type="entry name" value="CuRO_UO_II"/>
</dbReference>
<evidence type="ECO:0000256" key="2">
    <source>
        <dbReference type="ARBA" id="ARBA00007866"/>
    </source>
</evidence>
<evidence type="ECO:0000256" key="6">
    <source>
        <dbReference type="ARBA" id="ARBA00022692"/>
    </source>
</evidence>
<evidence type="ECO:0000256" key="14">
    <source>
        <dbReference type="ARBA" id="ARBA00030198"/>
    </source>
</evidence>
<proteinExistence type="inferred from homology"/>
<keyword evidence="10 15" id="KW-0560">Oxidoreductase</keyword>
<evidence type="ECO:0000259" key="17">
    <source>
        <dbReference type="PROSITE" id="PS50857"/>
    </source>
</evidence>
<protein>
    <recommendedName>
        <fullName evidence="14">Ubiquinol oxidase polypeptide II</fullName>
    </recommendedName>
</protein>
<keyword evidence="3 15" id="KW-0813">Transport</keyword>
<reference evidence="19" key="1">
    <citation type="submission" date="2013-12" db="EMBL/GenBank/DDBJ databases">
        <authorList>
            <person name="Linke B."/>
        </authorList>
    </citation>
    <scope>NUCLEOTIDE SEQUENCE [LARGE SCALE GENOMIC DNA]</scope>
    <source>
        <strain evidence="19">CRIB-18</strain>
    </source>
</reference>
<evidence type="ECO:0000256" key="5">
    <source>
        <dbReference type="ARBA" id="ARBA00022660"/>
    </source>
</evidence>
<dbReference type="GO" id="GO:0009486">
    <property type="term" value="F:cytochrome bo3 ubiquinol oxidase activity"/>
    <property type="evidence" value="ECO:0007669"/>
    <property type="project" value="InterPro"/>
</dbReference>
<evidence type="ECO:0000313" key="19">
    <source>
        <dbReference type="EMBL" id="CDR35241.1"/>
    </source>
</evidence>
<evidence type="ECO:0000256" key="9">
    <source>
        <dbReference type="ARBA" id="ARBA00022989"/>
    </source>
</evidence>
<evidence type="ECO:0000256" key="12">
    <source>
        <dbReference type="ARBA" id="ARBA00023139"/>
    </source>
</evidence>
<dbReference type="InterPro" id="IPR011759">
    <property type="entry name" value="Cyt_c_oxidase_su2_TM_dom"/>
</dbReference>
<dbReference type="InterPro" id="IPR045187">
    <property type="entry name" value="CcO_II"/>
</dbReference>
<comment type="subcellular location">
    <subcellularLocation>
        <location evidence="1">Cell membrane</location>
        <topology evidence="1">Multi-pass membrane protein</topology>
    </subcellularLocation>
</comment>
<feature type="transmembrane region" description="Helical" evidence="16">
    <location>
        <begin position="6"/>
        <end position="26"/>
    </location>
</feature>
<dbReference type="PANTHER" id="PTHR22888">
    <property type="entry name" value="CYTOCHROME C OXIDASE, SUBUNIT II"/>
    <property type="match status" value="1"/>
</dbReference>
<keyword evidence="8 15" id="KW-0249">Electron transport</keyword>
<dbReference type="Pfam" id="PF00116">
    <property type="entry name" value="COX2"/>
    <property type="match status" value="1"/>
</dbReference>
<dbReference type="InterPro" id="IPR008972">
    <property type="entry name" value="Cupredoxin"/>
</dbReference>
<dbReference type="InterPro" id="IPR006333">
    <property type="entry name" value="Cyt_o_ubiquinol_oxidase_su2"/>
</dbReference>
<evidence type="ECO:0000256" key="11">
    <source>
        <dbReference type="ARBA" id="ARBA00023136"/>
    </source>
</evidence>
<evidence type="ECO:0000256" key="3">
    <source>
        <dbReference type="ARBA" id="ARBA00022448"/>
    </source>
</evidence>
<keyword evidence="13" id="KW-0449">Lipoprotein</keyword>
<feature type="domain" description="Cytochrome oxidase subunit II copper A binding" evidence="17">
    <location>
        <begin position="127"/>
        <end position="239"/>
    </location>
</feature>
<dbReference type="InterPro" id="IPR010514">
    <property type="entry name" value="COX_ARM"/>
</dbReference>
<evidence type="ECO:0000256" key="10">
    <source>
        <dbReference type="ARBA" id="ARBA00023002"/>
    </source>
</evidence>
<evidence type="ECO:0000256" key="7">
    <source>
        <dbReference type="ARBA" id="ARBA00022729"/>
    </source>
</evidence>
<keyword evidence="11 15" id="KW-0472">Membrane</keyword>
<evidence type="ECO:0000259" key="18">
    <source>
        <dbReference type="PROSITE" id="PS50999"/>
    </source>
</evidence>
<dbReference type="Pfam" id="PF06481">
    <property type="entry name" value="COX_ARM"/>
    <property type="match status" value="1"/>
</dbReference>
<dbReference type="InterPro" id="IPR002429">
    <property type="entry name" value="CcO_II-like_C"/>
</dbReference>
<evidence type="ECO:0000256" key="4">
    <source>
        <dbReference type="ARBA" id="ARBA00022475"/>
    </source>
</evidence>
<dbReference type="InterPro" id="IPR036257">
    <property type="entry name" value="Cyt_c_oxidase_su2_TM_sf"/>
</dbReference>
<keyword evidence="6 16" id="KW-0812">Transmembrane</keyword>
<dbReference type="AlphaFoldDB" id="A0A090D1H6"/>
<organism evidence="19 20">
    <name type="scientific">Candidatus Criblamydia sequanensis CRIB-18</name>
    <dbReference type="NCBI Taxonomy" id="1437425"/>
    <lineage>
        <taxon>Bacteria</taxon>
        <taxon>Pseudomonadati</taxon>
        <taxon>Chlamydiota</taxon>
        <taxon>Chlamydiia</taxon>
        <taxon>Parachlamydiales</taxon>
        <taxon>Candidatus Criblamydiaceae</taxon>
        <taxon>Candidatus Criblamydia</taxon>
    </lineage>
</organism>
<keyword evidence="4 15" id="KW-1003">Cell membrane</keyword>
<dbReference type="SUPFAM" id="SSF49503">
    <property type="entry name" value="Cupredoxins"/>
    <property type="match status" value="1"/>
</dbReference>
<accession>A0A090D1H6</accession>
<evidence type="ECO:0000256" key="16">
    <source>
        <dbReference type="SAM" id="Phobius"/>
    </source>
</evidence>
<comment type="caution">
    <text evidence="19">The sequence shown here is derived from an EMBL/GenBank/DDBJ whole genome shotgun (WGS) entry which is preliminary data.</text>
</comment>
<evidence type="ECO:0000256" key="8">
    <source>
        <dbReference type="ARBA" id="ARBA00022982"/>
    </source>
</evidence>
<reference evidence="19" key="2">
    <citation type="submission" date="2014-09" db="EMBL/GenBank/DDBJ databases">
        <title>Criblamydia sequanensis harbors a mega-plasmid encoding arsenite resistance.</title>
        <authorList>
            <person name="Bertelli C."/>
            <person name="Goesmann A."/>
            <person name="Greub G."/>
        </authorList>
    </citation>
    <scope>NUCLEOTIDE SEQUENCE [LARGE SCALE GENOMIC DNA]</scope>
    <source>
        <strain evidence="19">CRIB-18</strain>
    </source>
</reference>
<dbReference type="GO" id="GO:0005507">
    <property type="term" value="F:copper ion binding"/>
    <property type="evidence" value="ECO:0007669"/>
    <property type="project" value="InterPro"/>
</dbReference>
<dbReference type="GO" id="GO:0016682">
    <property type="term" value="F:oxidoreductase activity, acting on diphenols and related substances as donors, oxygen as acceptor"/>
    <property type="evidence" value="ECO:0007669"/>
    <property type="project" value="InterPro"/>
</dbReference>
<dbReference type="Gene3D" id="1.10.287.90">
    <property type="match status" value="1"/>
</dbReference>
<dbReference type="NCBIfam" id="TIGR01433">
    <property type="entry name" value="CyoA"/>
    <property type="match status" value="1"/>
</dbReference>
<evidence type="ECO:0000256" key="15">
    <source>
        <dbReference type="PIRNR" id="PIRNR000292"/>
    </source>
</evidence>
<comment type="similarity">
    <text evidence="2 15">Belongs to the cytochrome c oxidase subunit 2 family.</text>
</comment>
<dbReference type="OrthoDB" id="9783445at2"/>
<feature type="domain" description="Cytochrome oxidase subunit II transmembrane region profile" evidence="18">
    <location>
        <begin position="24"/>
        <end position="121"/>
    </location>
</feature>
<keyword evidence="7" id="KW-0732">Signal</keyword>
<dbReference type="RefSeq" id="WP_041018785.1">
    <property type="nucleotide sequence ID" value="NZ_CCEJ010000015.1"/>
</dbReference>
<keyword evidence="5 15" id="KW-0679">Respiratory chain</keyword>
<dbReference type="STRING" id="1437425.CSEC_2435"/>
<name>A0A090D1H6_9BACT</name>
<dbReference type="PANTHER" id="PTHR22888:SF18">
    <property type="entry name" value="CYTOCHROME BO(3) UBIQUINOL OXIDASE SUBUNIT 2"/>
    <property type="match status" value="1"/>
</dbReference>